<evidence type="ECO:0000256" key="1">
    <source>
        <dbReference type="ARBA" id="ARBA00009913"/>
    </source>
</evidence>
<dbReference type="PANTHER" id="PTHR30461">
    <property type="entry name" value="DNA-INVERTASE FROM LAMBDOID PROPHAGE"/>
    <property type="match status" value="1"/>
</dbReference>
<feature type="active site" description="O-(5'-phospho-DNA)-serine intermediate" evidence="6">
    <location>
        <position position="11"/>
    </location>
</feature>
<proteinExistence type="inferred from homology"/>
<dbReference type="GO" id="GO:0003677">
    <property type="term" value="F:DNA binding"/>
    <property type="evidence" value="ECO:0007669"/>
    <property type="project" value="UniProtKB-KW"/>
</dbReference>
<dbReference type="InterPro" id="IPR006119">
    <property type="entry name" value="Resolv_N"/>
</dbReference>
<dbReference type="SMART" id="SM00857">
    <property type="entry name" value="Resolvase"/>
    <property type="match status" value="1"/>
</dbReference>
<dbReference type="SUPFAM" id="SSF53041">
    <property type="entry name" value="Resolvase-like"/>
    <property type="match status" value="1"/>
</dbReference>
<evidence type="ECO:0000256" key="4">
    <source>
        <dbReference type="ARBA" id="ARBA00023125"/>
    </source>
</evidence>
<evidence type="ECO:0000256" key="6">
    <source>
        <dbReference type="PIRSR" id="PIRSR606118-50"/>
    </source>
</evidence>
<keyword evidence="2" id="KW-0229">DNA integration</keyword>
<name>A0AA42H5G0_9HYPH</name>
<dbReference type="PROSITE" id="PS00398">
    <property type="entry name" value="RECOMBINASES_2"/>
    <property type="match status" value="1"/>
</dbReference>
<dbReference type="GO" id="GO:0000150">
    <property type="term" value="F:DNA strand exchange activity"/>
    <property type="evidence" value="ECO:0007669"/>
    <property type="project" value="UniProtKB-KW"/>
</dbReference>
<organism evidence="8 9">
    <name type="scientific">Brucella intermedia GD04153</name>
    <dbReference type="NCBI Taxonomy" id="2975438"/>
    <lineage>
        <taxon>Bacteria</taxon>
        <taxon>Pseudomonadati</taxon>
        <taxon>Pseudomonadota</taxon>
        <taxon>Alphaproteobacteria</taxon>
        <taxon>Hyphomicrobiales</taxon>
        <taxon>Brucellaceae</taxon>
        <taxon>Brucella/Ochrobactrum group</taxon>
        <taxon>Brucella</taxon>
    </lineage>
</organism>
<dbReference type="FunFam" id="3.40.50.1390:FF:000001">
    <property type="entry name" value="DNA recombinase"/>
    <property type="match status" value="1"/>
</dbReference>
<evidence type="ECO:0000256" key="2">
    <source>
        <dbReference type="ARBA" id="ARBA00022908"/>
    </source>
</evidence>
<dbReference type="GO" id="GO:0015074">
    <property type="term" value="P:DNA integration"/>
    <property type="evidence" value="ECO:0007669"/>
    <property type="project" value="UniProtKB-KW"/>
</dbReference>
<keyword evidence="5" id="KW-0233">DNA recombination</keyword>
<evidence type="ECO:0000313" key="9">
    <source>
        <dbReference type="Proteomes" id="UP001158087"/>
    </source>
</evidence>
<dbReference type="Pfam" id="PF00239">
    <property type="entry name" value="Resolvase"/>
    <property type="match status" value="1"/>
</dbReference>
<evidence type="ECO:0000256" key="5">
    <source>
        <dbReference type="ARBA" id="ARBA00023172"/>
    </source>
</evidence>
<comment type="caution">
    <text evidence="8">The sequence shown here is derived from an EMBL/GenBank/DDBJ whole genome shotgun (WGS) entry which is preliminary data.</text>
</comment>
<dbReference type="Gene3D" id="3.40.50.1390">
    <property type="entry name" value="Resolvase, N-terminal catalytic domain"/>
    <property type="match status" value="1"/>
</dbReference>
<dbReference type="EMBL" id="JAODYY010000020">
    <property type="protein sequence ID" value="MDH0126957.1"/>
    <property type="molecule type" value="Genomic_DNA"/>
</dbReference>
<dbReference type="InterPro" id="IPR006118">
    <property type="entry name" value="Recombinase_CS"/>
</dbReference>
<reference evidence="8" key="1">
    <citation type="submission" date="2022-09" db="EMBL/GenBank/DDBJ databases">
        <title>Intensive care unit water sources are persistently colonized with multi-drug resistant bacteria and are the site of extensive horizontal gene transfer of antibiotic resistance genes.</title>
        <authorList>
            <person name="Diorio-Toth L."/>
        </authorList>
    </citation>
    <scope>NUCLEOTIDE SEQUENCE</scope>
    <source>
        <strain evidence="8">GD04153</strain>
    </source>
</reference>
<dbReference type="PANTHER" id="PTHR30461:SF2">
    <property type="entry name" value="SERINE RECOMBINASE PINE-RELATED"/>
    <property type="match status" value="1"/>
</dbReference>
<comment type="similarity">
    <text evidence="1">Belongs to the site-specific recombinase resolvase family.</text>
</comment>
<sequence>MTALIGYARVSKADGSQVHDLQRDALGQAGVEAGNIYEDAASGKKEDRPGLAACLKALRRGDTLVVWKLDRLGRDLRHLVNLVDDLTQRHIGLKVLAGEGASIDTSTANGRLVFGIFAALAEFERALIIERTKAGLAAARARGRNGGAPFKMTPAKLRLAQAAMGKPETKVADLCVELGITRQTLYRFVDPKGALRADGEKLLTRRSRSKS</sequence>
<feature type="domain" description="Resolvase/invertase-type recombinase catalytic" evidence="7">
    <location>
        <begin position="3"/>
        <end position="143"/>
    </location>
</feature>
<evidence type="ECO:0000313" key="8">
    <source>
        <dbReference type="EMBL" id="MDH0126957.1"/>
    </source>
</evidence>
<gene>
    <name evidence="8" type="ORF">N7376_23590</name>
</gene>
<keyword evidence="3" id="KW-0230">DNA invertase</keyword>
<dbReference type="InterPro" id="IPR036162">
    <property type="entry name" value="Resolvase-like_N_sf"/>
</dbReference>
<dbReference type="InterPro" id="IPR050639">
    <property type="entry name" value="SSR_resolvase"/>
</dbReference>
<evidence type="ECO:0000256" key="3">
    <source>
        <dbReference type="ARBA" id="ARBA00023100"/>
    </source>
</evidence>
<accession>A0AA42H5G0</accession>
<dbReference type="PROSITE" id="PS51736">
    <property type="entry name" value="RECOMBINASES_3"/>
    <property type="match status" value="1"/>
</dbReference>
<dbReference type="Proteomes" id="UP001158087">
    <property type="component" value="Unassembled WGS sequence"/>
</dbReference>
<dbReference type="AlphaFoldDB" id="A0AA42H5G0"/>
<protein>
    <submittedName>
        <fullName evidence="8">Recombinase family protein</fullName>
    </submittedName>
</protein>
<dbReference type="CDD" id="cd03768">
    <property type="entry name" value="SR_ResInv"/>
    <property type="match status" value="1"/>
</dbReference>
<keyword evidence="4" id="KW-0238">DNA-binding</keyword>
<evidence type="ECO:0000259" key="7">
    <source>
        <dbReference type="PROSITE" id="PS51736"/>
    </source>
</evidence>